<reference evidence="6" key="1">
    <citation type="journal article" date="2019" name="Int. J. Syst. Evol. Microbiol.">
        <title>The Global Catalogue of Microorganisms (GCM) 10K type strain sequencing project: providing services to taxonomists for standard genome sequencing and annotation.</title>
        <authorList>
            <consortium name="The Broad Institute Genomics Platform"/>
            <consortium name="The Broad Institute Genome Sequencing Center for Infectious Disease"/>
            <person name="Wu L."/>
            <person name="Ma J."/>
        </authorList>
    </citation>
    <scope>NUCLEOTIDE SEQUENCE [LARGE SCALE GENOMIC DNA]</scope>
    <source>
        <strain evidence="6">CGMCC 4.7357</strain>
    </source>
</reference>
<keyword evidence="6" id="KW-1185">Reference proteome</keyword>
<accession>A0ABV9A866</accession>
<evidence type="ECO:0000313" key="5">
    <source>
        <dbReference type="EMBL" id="MFC4493751.1"/>
    </source>
</evidence>
<evidence type="ECO:0000256" key="2">
    <source>
        <dbReference type="ARBA" id="ARBA00022840"/>
    </source>
</evidence>
<feature type="compositionally biased region" description="Acidic residues" evidence="3">
    <location>
        <begin position="251"/>
        <end position="268"/>
    </location>
</feature>
<dbReference type="PANTHER" id="PTHR46844:SF1">
    <property type="entry name" value="SLR5058 PROTEIN"/>
    <property type="match status" value="1"/>
</dbReference>
<dbReference type="SUPFAM" id="SSF52540">
    <property type="entry name" value="P-loop containing nucleoside triphosphate hydrolases"/>
    <property type="match status" value="1"/>
</dbReference>
<keyword evidence="1" id="KW-0547">Nucleotide-binding</keyword>
<dbReference type="PRINTS" id="PR00364">
    <property type="entry name" value="DISEASERSIST"/>
</dbReference>
<name>A0ABV9A866_9ACTN</name>
<evidence type="ECO:0000256" key="1">
    <source>
        <dbReference type="ARBA" id="ARBA00022741"/>
    </source>
</evidence>
<dbReference type="InterPro" id="IPR007111">
    <property type="entry name" value="NACHT_NTPase"/>
</dbReference>
<organism evidence="5 6">
    <name type="scientific">Streptomyces ovatisporus</name>
    <dbReference type="NCBI Taxonomy" id="1128682"/>
    <lineage>
        <taxon>Bacteria</taxon>
        <taxon>Bacillati</taxon>
        <taxon>Actinomycetota</taxon>
        <taxon>Actinomycetes</taxon>
        <taxon>Kitasatosporales</taxon>
        <taxon>Streptomycetaceae</taxon>
        <taxon>Streptomyces</taxon>
    </lineage>
</organism>
<dbReference type="Gene3D" id="3.80.10.10">
    <property type="entry name" value="Ribonuclease Inhibitor"/>
    <property type="match status" value="1"/>
</dbReference>
<dbReference type="Pfam" id="PF22733">
    <property type="entry name" value="NNH1"/>
    <property type="match status" value="1"/>
</dbReference>
<dbReference type="PROSITE" id="PS50837">
    <property type="entry name" value="NACHT"/>
    <property type="match status" value="1"/>
</dbReference>
<dbReference type="EMBL" id="JBHSFH010000004">
    <property type="protein sequence ID" value="MFC4493751.1"/>
    <property type="molecule type" value="Genomic_DNA"/>
</dbReference>
<feature type="domain" description="NACHT" evidence="4">
    <location>
        <begin position="283"/>
        <end position="610"/>
    </location>
</feature>
<dbReference type="RefSeq" id="WP_386443541.1">
    <property type="nucleotide sequence ID" value="NZ_JBHSFH010000004.1"/>
</dbReference>
<comment type="caution">
    <text evidence="5">The sequence shown here is derived from an EMBL/GenBank/DDBJ whole genome shotgun (WGS) entry which is preliminary data.</text>
</comment>
<proteinExistence type="predicted"/>
<dbReference type="InterPro" id="IPR032675">
    <property type="entry name" value="LRR_dom_sf"/>
</dbReference>
<evidence type="ECO:0000256" key="3">
    <source>
        <dbReference type="SAM" id="MobiDB-lite"/>
    </source>
</evidence>
<evidence type="ECO:0000313" key="6">
    <source>
        <dbReference type="Proteomes" id="UP001595997"/>
    </source>
</evidence>
<dbReference type="InterPro" id="IPR027417">
    <property type="entry name" value="P-loop_NTPase"/>
</dbReference>
<keyword evidence="2" id="KW-0067">ATP-binding</keyword>
<feature type="region of interest" description="Disordered" evidence="3">
    <location>
        <begin position="247"/>
        <end position="276"/>
    </location>
</feature>
<dbReference type="Proteomes" id="UP001595997">
    <property type="component" value="Unassembled WGS sequence"/>
</dbReference>
<protein>
    <submittedName>
        <fullName evidence="5">NACHT domain-containing protein</fullName>
    </submittedName>
</protein>
<gene>
    <name evidence="5" type="ORF">ACFPA8_06335</name>
</gene>
<dbReference type="Gene3D" id="3.40.50.300">
    <property type="entry name" value="P-loop containing nucleotide triphosphate hydrolases"/>
    <property type="match status" value="1"/>
</dbReference>
<dbReference type="Pfam" id="PF05729">
    <property type="entry name" value="NACHT"/>
    <property type="match status" value="1"/>
</dbReference>
<evidence type="ECO:0000259" key="4">
    <source>
        <dbReference type="PROSITE" id="PS50837"/>
    </source>
</evidence>
<sequence length="1072" mass="118460">MEGTAGLQIAAKTVAPLLTRLLLPASRLPAAEYNEPAIRVRRLLSFAREHRTLTEDDLHKLARELVRRAVRAAGPHDPPVVPEQRDAVGQALTRTLHALGDLEMDDVQAVALGPEALAEKLAQAAGAQTRRLLGEDAGRFHDRLLVTACVHILRFFSERPGFGARTDIEVRQEQREIHRKVERVLEQLGRLSREEAEGDAEFEADYAAFVARRQNRLVIHGVDLNDPDDSNWPLESAYLTLDAVPLRSGAEPEDNGDPGDDSDGDGPDTEGGQPLEGAFADHERLLLRGVAGTGKTTLVQWLAYITARQKGEAGRDLAPQLLGRVPFVLPLRTLTGRDARLPSPNGFLGWAGGVMDAPEGWAQRVMKSGRALMLVDGVDEIPKDQRDGVREWLRGLMDAYPGNLWLVTTRPAALERGWLSGESFREYTLNAMRPSDTKRFVERWHVAAGADPESGRDLAEVLRVTPELSRLATNPLMCGLICALNRERRGVLPHDRITLYEAALDMLLRRRDPERKVYTLLNREAATEPLKALAHWLIRNERMQLDRDDAAEIVRRLQLSVPRLKRLGTADEALQFLLERSGLLREPTDGAVAFIHRTFQDFLGAKALLEERDMGMLVNNAHLDEWEDVVQMAVAQGDHMQRADILTGLTDRADQAQEPAVQDRLRLLALASLEVATRLDPEVVQTVRDQASRMVPPRSLRQARGLARTGPLVLNLLPGAAELSGDEELATVHAICQIGGDAAISRLQEFLDTGRPSVRAQLLGHWDRFDTETYATEIIRPLLASTPGGLVTARSSGELAALRGMPGCERVGCHGDFALEDILAALDPGNLRELRLRGTLQLGDLGVLEEFGSLETLVLEGCRNLRDPAPLARLTGLKRLTLRNLPGFEPMSELEECGELDELHLGSDVPWRGLTDLPCTGRLRVLSLPPAATELEGIAAFGALEELRLREASGRLVPDEWGALLAGLPRLRTLSLSPAQLSMLLFAAPRVEIPQVTRLEVRARARSRLDLDMIARRLPGLRELYVSQAAEIDLSQLAGLQELRHIRLEYPGTVHGTNPRPETIELDVYPHL</sequence>
<dbReference type="SUPFAM" id="SSF52058">
    <property type="entry name" value="L domain-like"/>
    <property type="match status" value="1"/>
</dbReference>
<dbReference type="PANTHER" id="PTHR46844">
    <property type="entry name" value="SLR5058 PROTEIN"/>
    <property type="match status" value="1"/>
</dbReference>
<dbReference type="InterPro" id="IPR054547">
    <property type="entry name" value="NNH1"/>
</dbReference>